<gene>
    <name evidence="1" type="ORF">TL5118_04185</name>
    <name evidence="2" type="ORF">TL5120_01652</name>
</gene>
<sequence length="156" mass="17519">MNDADKKRLLVLTPRLPYPVMGGDRLRIYQVCKALSARYSLTLLSLCETREEMDCVIPNDGVFHRVERVLLTKARSYLNTLMVLPTPTPLQVGYYRSAAFQEAVNRLLPEHVQTVSKLALNLVSASRIRNSGVIPCCSHHIRVLRACCITHAESGL</sequence>
<evidence type="ECO:0000313" key="4">
    <source>
        <dbReference type="Proteomes" id="UP000051887"/>
    </source>
</evidence>
<proteinExistence type="predicted"/>
<evidence type="ECO:0000313" key="3">
    <source>
        <dbReference type="Proteomes" id="UP000051086"/>
    </source>
</evidence>
<keyword evidence="3" id="KW-1185">Reference proteome</keyword>
<keyword evidence="2" id="KW-0808">Transferase</keyword>
<name>A0A0N7LWW2_9RHOB</name>
<protein>
    <submittedName>
        <fullName evidence="2">Sugar transferase, PEP-CTERM/EpsH1 system associated</fullName>
    </submittedName>
</protein>
<dbReference type="Proteomes" id="UP000051887">
    <property type="component" value="Unassembled WGS sequence"/>
</dbReference>
<organism evidence="2 4">
    <name type="scientific">Thalassovita autumnalis</name>
    <dbReference type="NCBI Taxonomy" id="2072972"/>
    <lineage>
        <taxon>Bacteria</taxon>
        <taxon>Pseudomonadati</taxon>
        <taxon>Pseudomonadota</taxon>
        <taxon>Alphaproteobacteria</taxon>
        <taxon>Rhodobacterales</taxon>
        <taxon>Roseobacteraceae</taxon>
        <taxon>Thalassovita</taxon>
    </lineage>
</organism>
<dbReference type="EMBL" id="CYSC01000027">
    <property type="protein sequence ID" value="CUH71860.1"/>
    <property type="molecule type" value="Genomic_DNA"/>
</dbReference>
<evidence type="ECO:0000313" key="1">
    <source>
        <dbReference type="EMBL" id="CUH70210.1"/>
    </source>
</evidence>
<accession>A0A0N7LWW2</accession>
<reference evidence="1 3" key="2">
    <citation type="submission" date="2015-09" db="EMBL/GenBank/DDBJ databases">
        <authorList>
            <person name="Rodrigo-Torres L."/>
            <person name="Arahal D.R."/>
        </authorList>
    </citation>
    <scope>NUCLEOTIDE SEQUENCE [LARGE SCALE GENOMIC DNA]</scope>
    <source>
        <strain evidence="1 3">CECT 5118</strain>
    </source>
</reference>
<evidence type="ECO:0000313" key="2">
    <source>
        <dbReference type="EMBL" id="CUH71860.1"/>
    </source>
</evidence>
<dbReference type="Proteomes" id="UP000051086">
    <property type="component" value="Unassembled WGS sequence"/>
</dbReference>
<dbReference type="GO" id="GO:0016740">
    <property type="term" value="F:transferase activity"/>
    <property type="evidence" value="ECO:0007669"/>
    <property type="project" value="UniProtKB-KW"/>
</dbReference>
<dbReference type="AlphaFoldDB" id="A0A0N7LWW2"/>
<reference evidence="2 4" key="1">
    <citation type="submission" date="2015-09" db="EMBL/GenBank/DDBJ databases">
        <authorList>
            <consortium name="Swine Surveillance"/>
        </authorList>
    </citation>
    <scope>NUCLEOTIDE SEQUENCE [LARGE SCALE GENOMIC DNA]</scope>
    <source>
        <strain evidence="2 4">5120</strain>
    </source>
</reference>
<dbReference type="EMBL" id="CYSB01000048">
    <property type="protein sequence ID" value="CUH70210.1"/>
    <property type="molecule type" value="Genomic_DNA"/>
</dbReference>